<organism evidence="11 12">
    <name type="scientific">Marine Group III euryarchaeote</name>
    <dbReference type="NCBI Taxonomy" id="2173149"/>
    <lineage>
        <taxon>Archaea</taxon>
        <taxon>Methanobacteriati</taxon>
        <taxon>Thermoplasmatota</taxon>
        <taxon>Thermoplasmata</taxon>
        <taxon>Candidatus Thermoprofundales</taxon>
    </lineage>
</organism>
<protein>
    <recommendedName>
        <fullName evidence="3">proline dehydrogenase</fullName>
        <ecNumber evidence="3">1.5.5.2</ecNumber>
    </recommendedName>
</protein>
<keyword evidence="7" id="KW-0560">Oxidoreductase</keyword>
<dbReference type="EC" id="1.5.5.2" evidence="3"/>
<dbReference type="PANTHER" id="PTHR13914">
    <property type="entry name" value="PROLINE OXIDASE"/>
    <property type="match status" value="1"/>
</dbReference>
<dbReference type="AlphaFoldDB" id="A0A7C8DFL9"/>
<comment type="pathway">
    <text evidence="2">Amino-acid degradation; L-proline degradation into L-glutamate; L-glutamate from L-proline: step 1/2.</text>
</comment>
<evidence type="ECO:0000259" key="10">
    <source>
        <dbReference type="Pfam" id="PF01619"/>
    </source>
</evidence>
<dbReference type="PIRSF" id="PIRSF000196">
    <property type="entry name" value="Pro_dehydrog"/>
    <property type="match status" value="1"/>
</dbReference>
<dbReference type="SUPFAM" id="SSF51730">
    <property type="entry name" value="FAD-linked oxidoreductase"/>
    <property type="match status" value="1"/>
</dbReference>
<evidence type="ECO:0000313" key="12">
    <source>
        <dbReference type="Proteomes" id="UP000589516"/>
    </source>
</evidence>
<reference evidence="12" key="1">
    <citation type="journal article" date="2019" name="bioRxiv">
        <title>Genome diversification in globally distributed novel marine Proteobacteria is linked to environmental adaptation.</title>
        <authorList>
            <person name="Zhou Z."/>
            <person name="Tran P.Q."/>
            <person name="Kieft K."/>
            <person name="Anantharaman K."/>
        </authorList>
    </citation>
    <scope>NUCLEOTIDE SEQUENCE [LARGE SCALE GENOMIC DNA]</scope>
</reference>
<evidence type="ECO:0000256" key="8">
    <source>
        <dbReference type="ARBA" id="ARBA00023062"/>
    </source>
</evidence>
<name>A0A7C8DFL9_9ARCH</name>
<dbReference type="InterPro" id="IPR015659">
    <property type="entry name" value="Proline_oxidase"/>
</dbReference>
<comment type="catalytic activity">
    <reaction evidence="9">
        <text>L-proline + a quinone = (S)-1-pyrroline-5-carboxylate + a quinol + H(+)</text>
        <dbReference type="Rhea" id="RHEA:23784"/>
        <dbReference type="ChEBI" id="CHEBI:15378"/>
        <dbReference type="ChEBI" id="CHEBI:17388"/>
        <dbReference type="ChEBI" id="CHEBI:24646"/>
        <dbReference type="ChEBI" id="CHEBI:60039"/>
        <dbReference type="ChEBI" id="CHEBI:132124"/>
        <dbReference type="EC" id="1.5.5.2"/>
    </reaction>
</comment>
<dbReference type="Gene3D" id="3.20.20.220">
    <property type="match status" value="1"/>
</dbReference>
<evidence type="ECO:0000256" key="5">
    <source>
        <dbReference type="ARBA" id="ARBA00022741"/>
    </source>
</evidence>
<keyword evidence="4" id="KW-0285">Flavoprotein</keyword>
<comment type="cofactor">
    <cofactor evidence="1">
        <name>FAD</name>
        <dbReference type="ChEBI" id="CHEBI:57692"/>
    </cofactor>
</comment>
<evidence type="ECO:0000256" key="2">
    <source>
        <dbReference type="ARBA" id="ARBA00004739"/>
    </source>
</evidence>
<sequence>MGLLDRLVVGSTPWLPRFVIGRVAARYVAGDSLEDGLALAEHLNTLGFAGTLDVLGEEVRAPEATLRFRDAYLEALDGIANRGADCNVSLKLTALGLRIDPELCWDNLAAILDRAREFDNFVRFDMEDSSITQATLEMCHRAREYYPRCGTVLQASLRRTLEDARGLVGAGSNVRICKGAYIELETIAFQEFQEVRDSFMAVARQLLEQGTYACFATHDIWLIERCEALVAELGVAPDCYEFQALSGVPVEATLDQLLASGHRVRYYIPFGSEWYAYSLRRMRENPAIWRHTLRAMFSRSRHRRH</sequence>
<evidence type="ECO:0000256" key="9">
    <source>
        <dbReference type="ARBA" id="ARBA00048779"/>
    </source>
</evidence>
<feature type="domain" description="Proline dehydrogenase" evidence="10">
    <location>
        <begin position="40"/>
        <end position="287"/>
    </location>
</feature>
<evidence type="ECO:0000256" key="4">
    <source>
        <dbReference type="ARBA" id="ARBA00022630"/>
    </source>
</evidence>
<dbReference type="GO" id="GO:0010133">
    <property type="term" value="P:L-proline catabolic process to L-glutamate"/>
    <property type="evidence" value="ECO:0007669"/>
    <property type="project" value="UniProtKB-UniPathway"/>
</dbReference>
<dbReference type="Pfam" id="PF01619">
    <property type="entry name" value="Pro_dh"/>
    <property type="match status" value="1"/>
</dbReference>
<keyword evidence="8" id="KW-0642">Proline metabolism</keyword>
<dbReference type="InterPro" id="IPR002872">
    <property type="entry name" value="Proline_DH_dom"/>
</dbReference>
<accession>A0A7C8DFL9</accession>
<evidence type="ECO:0000256" key="3">
    <source>
        <dbReference type="ARBA" id="ARBA00012695"/>
    </source>
</evidence>
<dbReference type="InterPro" id="IPR029041">
    <property type="entry name" value="FAD-linked_oxidoreductase-like"/>
</dbReference>
<dbReference type="Proteomes" id="UP000589516">
    <property type="component" value="Unassembled WGS sequence"/>
</dbReference>
<keyword evidence="5" id="KW-0547">Nucleotide-binding</keyword>
<evidence type="ECO:0000256" key="1">
    <source>
        <dbReference type="ARBA" id="ARBA00001974"/>
    </source>
</evidence>
<dbReference type="EMBL" id="DUAV01000025">
    <property type="protein sequence ID" value="HIG63628.1"/>
    <property type="molecule type" value="Genomic_DNA"/>
</dbReference>
<dbReference type="UniPathway" id="UPA00261">
    <property type="reaction ID" value="UER00373"/>
</dbReference>
<evidence type="ECO:0000256" key="7">
    <source>
        <dbReference type="ARBA" id="ARBA00023002"/>
    </source>
</evidence>
<keyword evidence="6" id="KW-0274">FAD</keyword>
<dbReference type="GO" id="GO:0000166">
    <property type="term" value="F:nucleotide binding"/>
    <property type="evidence" value="ECO:0007669"/>
    <property type="project" value="UniProtKB-KW"/>
</dbReference>
<dbReference type="PANTHER" id="PTHR13914:SF0">
    <property type="entry name" value="PROLINE DEHYDROGENASE 1, MITOCHONDRIAL"/>
    <property type="match status" value="1"/>
</dbReference>
<evidence type="ECO:0000313" key="11">
    <source>
        <dbReference type="EMBL" id="HIG63628.1"/>
    </source>
</evidence>
<proteinExistence type="predicted"/>
<evidence type="ECO:0000256" key="6">
    <source>
        <dbReference type="ARBA" id="ARBA00022827"/>
    </source>
</evidence>
<dbReference type="GO" id="GO:0004657">
    <property type="term" value="F:proline dehydrogenase activity"/>
    <property type="evidence" value="ECO:0007669"/>
    <property type="project" value="UniProtKB-EC"/>
</dbReference>
<dbReference type="InterPro" id="IPR008219">
    <property type="entry name" value="PRODH_bac_arc"/>
</dbReference>
<gene>
    <name evidence="11" type="ORF">EYQ16_03815</name>
</gene>
<comment type="caution">
    <text evidence="11">The sequence shown here is derived from an EMBL/GenBank/DDBJ whole genome shotgun (WGS) entry which is preliminary data.</text>
</comment>